<dbReference type="PANTHER" id="PTHR43201:SF5">
    <property type="entry name" value="MEDIUM-CHAIN ACYL-COA LIGASE ACSF2, MITOCHONDRIAL"/>
    <property type="match status" value="1"/>
</dbReference>
<dbReference type="EMBL" id="NCXP01000004">
    <property type="protein sequence ID" value="OSC42082.1"/>
    <property type="molecule type" value="Genomic_DNA"/>
</dbReference>
<dbReference type="Gene3D" id="3.40.50.12780">
    <property type="entry name" value="N-terminal domain of ligase-like"/>
    <property type="match status" value="1"/>
</dbReference>
<dbReference type="Pfam" id="PF00501">
    <property type="entry name" value="AMP-binding"/>
    <property type="match status" value="1"/>
</dbReference>
<accession>A0A1X2LY50</accession>
<dbReference type="Pfam" id="PF13193">
    <property type="entry name" value="AMP-binding_C"/>
    <property type="match status" value="1"/>
</dbReference>
<dbReference type="PANTHER" id="PTHR43201">
    <property type="entry name" value="ACYL-COA SYNTHETASE"/>
    <property type="match status" value="1"/>
</dbReference>
<protein>
    <submittedName>
        <fullName evidence="5">Cyclohexanecarboxylate-CoA ligase</fullName>
    </submittedName>
</protein>
<keyword evidence="6" id="KW-1185">Reference proteome</keyword>
<comment type="caution">
    <text evidence="5">The sequence shown here is derived from an EMBL/GenBank/DDBJ whole genome shotgun (WGS) entry which is preliminary data.</text>
</comment>
<dbReference type="InterPro" id="IPR042099">
    <property type="entry name" value="ANL_N_sf"/>
</dbReference>
<dbReference type="InterPro" id="IPR020845">
    <property type="entry name" value="AMP-binding_CS"/>
</dbReference>
<evidence type="ECO:0000256" key="2">
    <source>
        <dbReference type="ARBA" id="ARBA00022598"/>
    </source>
</evidence>
<evidence type="ECO:0000256" key="1">
    <source>
        <dbReference type="ARBA" id="ARBA00006432"/>
    </source>
</evidence>
<organism evidence="5 6">
    <name type="scientific">Mycobacterium decipiens</name>
    <dbReference type="NCBI Taxonomy" id="1430326"/>
    <lineage>
        <taxon>Bacteria</taxon>
        <taxon>Bacillati</taxon>
        <taxon>Actinomycetota</taxon>
        <taxon>Actinomycetes</taxon>
        <taxon>Mycobacteriales</taxon>
        <taxon>Mycobacteriaceae</taxon>
        <taxon>Mycobacterium</taxon>
    </lineage>
</organism>
<evidence type="ECO:0000259" key="4">
    <source>
        <dbReference type="Pfam" id="PF13193"/>
    </source>
</evidence>
<evidence type="ECO:0000313" key="5">
    <source>
        <dbReference type="EMBL" id="OSC42082.1"/>
    </source>
</evidence>
<dbReference type="AlphaFoldDB" id="A0A1X2LY50"/>
<comment type="similarity">
    <text evidence="1">Belongs to the ATP-dependent AMP-binding enzyme family.</text>
</comment>
<dbReference type="InterPro" id="IPR000873">
    <property type="entry name" value="AMP-dep_synth/lig_dom"/>
</dbReference>
<dbReference type="SUPFAM" id="SSF56801">
    <property type="entry name" value="Acetyl-CoA synthetase-like"/>
    <property type="match status" value="1"/>
</dbReference>
<dbReference type="GO" id="GO:0031956">
    <property type="term" value="F:medium-chain fatty acid-CoA ligase activity"/>
    <property type="evidence" value="ECO:0007669"/>
    <property type="project" value="TreeGrafter"/>
</dbReference>
<evidence type="ECO:0000313" key="6">
    <source>
        <dbReference type="Proteomes" id="UP000193247"/>
    </source>
</evidence>
<dbReference type="STRING" id="1430326.B8W66_06055"/>
<dbReference type="InterPro" id="IPR025110">
    <property type="entry name" value="AMP-bd_C"/>
</dbReference>
<dbReference type="PROSITE" id="PS00455">
    <property type="entry name" value="AMP_BINDING"/>
    <property type="match status" value="1"/>
</dbReference>
<proteinExistence type="inferred from homology"/>
<gene>
    <name evidence="5" type="ORF">B8W66_06055</name>
</gene>
<evidence type="ECO:0000259" key="3">
    <source>
        <dbReference type="Pfam" id="PF00501"/>
    </source>
</evidence>
<dbReference type="Proteomes" id="UP000193247">
    <property type="component" value="Unassembled WGS sequence"/>
</dbReference>
<dbReference type="RefSeq" id="WP_085324121.1">
    <property type="nucleotide sequence ID" value="NZ_NCXP01000004.1"/>
</dbReference>
<name>A0A1X2LY50_9MYCO</name>
<dbReference type="OrthoDB" id="9803968at2"/>
<feature type="domain" description="AMP-binding enzyme C-terminal" evidence="4">
    <location>
        <begin position="447"/>
        <end position="523"/>
    </location>
</feature>
<dbReference type="GO" id="GO:0006631">
    <property type="term" value="P:fatty acid metabolic process"/>
    <property type="evidence" value="ECO:0007669"/>
    <property type="project" value="TreeGrafter"/>
</dbReference>
<dbReference type="Gene3D" id="3.30.300.30">
    <property type="match status" value="1"/>
</dbReference>
<keyword evidence="2 5" id="KW-0436">Ligase</keyword>
<dbReference type="InterPro" id="IPR045851">
    <property type="entry name" value="AMP-bd_C_sf"/>
</dbReference>
<reference evidence="5 6" key="1">
    <citation type="submission" date="2017-04" db="EMBL/GenBank/DDBJ databases">
        <title>The new phylogeny of genus Mycobacterium.</title>
        <authorList>
            <person name="Tortoli E."/>
            <person name="Trovato A."/>
            <person name="Cirillo D.M."/>
        </authorList>
    </citation>
    <scope>NUCLEOTIDE SEQUENCE [LARGE SCALE GENOMIC DNA]</scope>
    <source>
        <strain evidence="5 6">TBL 1200985</strain>
    </source>
</reference>
<feature type="domain" description="AMP-dependent synthetase/ligase" evidence="3">
    <location>
        <begin position="40"/>
        <end position="396"/>
    </location>
</feature>
<sequence length="538" mass="58572">MSTDRARKLIGGRWVRWDDERAADAYAHGWWVRRTLADSLREAAEHTPRRVALVDDDQRLDCRTLGHQATALAQALHARVPPSSVVSFMLPNWHEAAVIYLAATLAGMVANPILPTLRETELRFILQDADSRIVFVPSRFGRHDYPAMLNRVTAQLEAPPDVVVVRGDWGPDRIPGQIPFESLIAQRAAPTRLPALDPDGVHMILYTSGTTGRPKGVLHSHNSIHALICQIRDHWLVERGDAFLVASPIAHIGGSIYAFECPLLLGTTAVLMDHWNADDAVHLMQAERCTHMAAATPFLEQLVAAAQRTGARLPDLKLFVCGGASVSPSLIRRAAAYFESASVTRVYGSTEVPVTTVGAPQHGEHAADTDGRIGLADVKLGAGEVLVRGPQMLVGYQQVADEAGSFDADGYFRTGDLARWVDDEYLVVTGRTKDIIIRNGENISPKEVEDILAGHPDIAEIAIVGLPDDRTGERACAVVVPTAKPGPDIAGLRAFLQGCGVARFKMPEQVVIWDVLPKSDAGKILKHQIRAALMKTEQ</sequence>